<proteinExistence type="predicted"/>
<evidence type="ECO:0000313" key="2">
    <source>
        <dbReference type="Proteomes" id="UP000204235"/>
    </source>
</evidence>
<protein>
    <submittedName>
        <fullName evidence="1">Uncharacterized protein</fullName>
    </submittedName>
</protein>
<organism evidence="1 2">
    <name type="scientific">Erwinia phage PhiEaH1</name>
    <dbReference type="NCBI Taxonomy" id="1401669"/>
    <lineage>
        <taxon>Viruses</taxon>
        <taxon>Duplodnaviria</taxon>
        <taxon>Heunggongvirae</taxon>
        <taxon>Uroviricota</taxon>
        <taxon>Caudoviricetes</taxon>
        <taxon>Chimalliviridae</taxon>
        <taxon>Iapetusvirus</taxon>
        <taxon>Iapetusvirus EaH1</taxon>
    </lineage>
</organism>
<keyword evidence="2" id="KW-1185">Reference proteome</keyword>
<sequence length="90" mass="10205">MAYEHIGGDTFKVTDPEAVLLAYQEWLANEMEGNGAADHPVEVPPIDGYPMNVTFTRVTRGGEIFDEWKRDLSDEEIHQLWVQSGNQQRG</sequence>
<dbReference type="KEGG" id="vg:18501050"/>
<dbReference type="Proteomes" id="UP000204235">
    <property type="component" value="Segment"/>
</dbReference>
<accession>W8CZF6</accession>
<dbReference type="GeneID" id="18501050"/>
<reference evidence="1 2" key="1">
    <citation type="journal article" date="2014" name="FEMS Microbiol. Lett.">
        <title>The genome of the Erwinia amylovora phage PhiEaH1 reveals greater diversity and broadens the applicability of phages for the treatment of fire blight.</title>
        <authorList>
            <person name="Meczker K."/>
            <person name="Domotor D."/>
            <person name="Vass J."/>
            <person name="Rakhely G."/>
            <person name="Schneider G."/>
            <person name="Kovacs T."/>
        </authorList>
    </citation>
    <scope>NUCLEOTIDE SEQUENCE [LARGE SCALE GENOMIC DNA]</scope>
</reference>
<dbReference type="RefSeq" id="YP_009010208.1">
    <property type="nucleotide sequence ID" value="NC_023610.1"/>
</dbReference>
<dbReference type="EMBL" id="KF623294">
    <property type="protein sequence ID" value="AGX01877.1"/>
    <property type="molecule type" value="Genomic_DNA"/>
</dbReference>
<name>W8CZF6_9CAUD</name>
<evidence type="ECO:0000313" key="1">
    <source>
        <dbReference type="EMBL" id="AGX01877.1"/>
    </source>
</evidence>